<feature type="domain" description="S-Me-THD-like C-terminal" evidence="2">
    <location>
        <begin position="168"/>
        <end position="356"/>
    </location>
</feature>
<dbReference type="Gene3D" id="3.40.1610.10">
    <property type="entry name" value="CV3147-like domain"/>
    <property type="match status" value="1"/>
</dbReference>
<protein>
    <recommendedName>
        <fullName evidence="5">DUF917 domain-containing protein</fullName>
    </recommendedName>
</protein>
<evidence type="ECO:0008006" key="5">
    <source>
        <dbReference type="Google" id="ProtNLM"/>
    </source>
</evidence>
<dbReference type="Pfam" id="PF06032">
    <property type="entry name" value="S-Me-THD_N"/>
    <property type="match status" value="1"/>
</dbReference>
<evidence type="ECO:0000313" key="4">
    <source>
        <dbReference type="Proteomes" id="UP000290567"/>
    </source>
</evidence>
<dbReference type="InterPro" id="IPR010318">
    <property type="entry name" value="S-Me-THD_N"/>
</dbReference>
<organism evidence="3 4">
    <name type="scientific">Enterococcus florum</name>
    <dbReference type="NCBI Taxonomy" id="2480627"/>
    <lineage>
        <taxon>Bacteria</taxon>
        <taxon>Bacillati</taxon>
        <taxon>Bacillota</taxon>
        <taxon>Bacilli</taxon>
        <taxon>Lactobacillales</taxon>
        <taxon>Enterococcaceae</taxon>
        <taxon>Enterococcus</taxon>
    </lineage>
</organism>
<dbReference type="InterPro" id="IPR024071">
    <property type="entry name" value="S-Me-THD_C_sf"/>
</dbReference>
<accession>A0A4P5PAH3</accession>
<keyword evidence="4" id="KW-1185">Reference proteome</keyword>
<feature type="domain" description="S-Me-THD N-terminal" evidence="1">
    <location>
        <begin position="9"/>
        <end position="165"/>
    </location>
</feature>
<evidence type="ECO:0000259" key="2">
    <source>
        <dbReference type="Pfam" id="PF20906"/>
    </source>
</evidence>
<name>A0A4P5PAH3_9ENTE</name>
<comment type="caution">
    <text evidence="3">The sequence shown here is derived from an EMBL/GenBank/DDBJ whole genome shotgun (WGS) entry which is preliminary data.</text>
</comment>
<dbReference type="SUPFAM" id="SSF160991">
    <property type="entry name" value="CV3147-like"/>
    <property type="match status" value="1"/>
</dbReference>
<dbReference type="InterPro" id="IPR048350">
    <property type="entry name" value="S-Me-THD-like_C"/>
</dbReference>
<reference evidence="4" key="1">
    <citation type="submission" date="2019-02" db="EMBL/GenBank/DDBJ databases">
        <title>Draft genome sequence of Enterococcus sp. Gos25-1.</title>
        <authorList>
            <person name="Tanaka N."/>
            <person name="Shiwa Y."/>
            <person name="Fujita N."/>
        </authorList>
    </citation>
    <scope>NUCLEOTIDE SEQUENCE [LARGE SCALE GENOMIC DNA]</scope>
    <source>
        <strain evidence="4">Gos25-1</strain>
    </source>
</reference>
<sequence>MMRYLDKEAIENIAVGAAFLGTGGGGDPYIGKMMALSAIQEHGPVKLISPEEVNDNDFFMPSAMMGAPSVLIEKFPKGDEFVRVFEKLGRYLGVEEVAGTFPMEAGGVNSMIPIVVAAALNIPLVDCDGMGRAFPELQMTTFHLGGISAAPMAITDEKGNIGIMETIDNKWTERLARVQTVEMGASSLVSLYPSTGKQLKQHGIHHIMTFSEEIGQVIRSNEQDEATKFAQLLELTNGIELFQGKITDVIRRVQGGFNFGEATIEGLNQQADSQMKVCFQNENLIAEKDGVPMAMTPDLICMVDLETLMPVTTEALKYGKRVRVLALPCDEKWRTDKGIETVGPNYFGYDLEYVPLEEIAKQGGNARV</sequence>
<evidence type="ECO:0000313" key="3">
    <source>
        <dbReference type="EMBL" id="GCF92978.1"/>
    </source>
</evidence>
<dbReference type="Pfam" id="PF20906">
    <property type="entry name" value="S-Me-THD_C"/>
    <property type="match status" value="1"/>
</dbReference>
<gene>
    <name evidence="3" type="ORF">NRIC_08690</name>
</gene>
<evidence type="ECO:0000259" key="1">
    <source>
        <dbReference type="Pfam" id="PF06032"/>
    </source>
</evidence>
<dbReference type="EMBL" id="BJCC01000007">
    <property type="protein sequence ID" value="GCF92978.1"/>
    <property type="molecule type" value="Genomic_DNA"/>
</dbReference>
<dbReference type="Proteomes" id="UP000290567">
    <property type="component" value="Unassembled WGS sequence"/>
</dbReference>
<dbReference type="AlphaFoldDB" id="A0A4P5PAH3"/>
<dbReference type="Gene3D" id="2.40.390.10">
    <property type="entry name" value="CV3147-like"/>
    <property type="match status" value="1"/>
</dbReference>
<proteinExistence type="predicted"/>
<dbReference type="InterPro" id="IPR027479">
    <property type="entry name" value="S-Me-THD_N_sf"/>
</dbReference>